<feature type="region of interest" description="Disordered" evidence="1">
    <location>
        <begin position="1"/>
        <end position="40"/>
    </location>
</feature>
<dbReference type="EMBL" id="OE213217">
    <property type="protein sequence ID" value="CAD7581269.1"/>
    <property type="molecule type" value="Genomic_DNA"/>
</dbReference>
<gene>
    <name evidence="2" type="ORF">TCMB3V08_LOCUS13802</name>
</gene>
<sequence>MRASSRRLKPNTSASLSARITTTWPNTSASTRDPSRSNALSAIERSCARKIWPYTSKVTQVTSPTNVVTGRVTKRSPSSPGSIATPRSIPESVRSRAISATRALFDAMITR</sequence>
<evidence type="ECO:0000256" key="1">
    <source>
        <dbReference type="SAM" id="MobiDB-lite"/>
    </source>
</evidence>
<organism evidence="2">
    <name type="scientific">Timema californicum</name>
    <name type="common">California timema</name>
    <name type="synonym">Walking stick</name>
    <dbReference type="NCBI Taxonomy" id="61474"/>
    <lineage>
        <taxon>Eukaryota</taxon>
        <taxon>Metazoa</taxon>
        <taxon>Ecdysozoa</taxon>
        <taxon>Arthropoda</taxon>
        <taxon>Hexapoda</taxon>
        <taxon>Insecta</taxon>
        <taxon>Pterygota</taxon>
        <taxon>Neoptera</taxon>
        <taxon>Polyneoptera</taxon>
        <taxon>Phasmatodea</taxon>
        <taxon>Timematodea</taxon>
        <taxon>Timematoidea</taxon>
        <taxon>Timematidae</taxon>
        <taxon>Timema</taxon>
    </lineage>
</organism>
<proteinExistence type="predicted"/>
<reference evidence="2" key="1">
    <citation type="submission" date="2020-11" db="EMBL/GenBank/DDBJ databases">
        <authorList>
            <person name="Tran Van P."/>
        </authorList>
    </citation>
    <scope>NUCLEOTIDE SEQUENCE</scope>
</reference>
<dbReference type="AlphaFoldDB" id="A0A7R9JL35"/>
<accession>A0A7R9JL35</accession>
<name>A0A7R9JL35_TIMCA</name>
<evidence type="ECO:0000313" key="2">
    <source>
        <dbReference type="EMBL" id="CAD7581269.1"/>
    </source>
</evidence>
<feature type="region of interest" description="Disordered" evidence="1">
    <location>
        <begin position="70"/>
        <end position="90"/>
    </location>
</feature>
<feature type="compositionally biased region" description="Polar residues" evidence="1">
    <location>
        <begin position="10"/>
        <end position="40"/>
    </location>
</feature>
<protein>
    <submittedName>
        <fullName evidence="2">(California timema) hypothetical protein</fullName>
    </submittedName>
</protein>